<comment type="subunit">
    <text evidence="13">Homodimer which binds Holliday junction (HJ) DNA. The HJ becomes 2-fold symmetrical on binding to RuvC with unstacked arms; it has a different conformation from HJ DNA in complex with RuvA. In the full resolvosome a probable DNA-RuvA(4)-RuvB(12)-RuvC(2) complex forms which resolves the HJ.</text>
</comment>
<keyword evidence="8 13" id="KW-0460">Magnesium</keyword>
<evidence type="ECO:0000256" key="9">
    <source>
        <dbReference type="ARBA" id="ARBA00023125"/>
    </source>
</evidence>
<feature type="binding site" evidence="13">
    <location>
        <position position="68"/>
    </location>
    <ligand>
        <name>Mg(2+)</name>
        <dbReference type="ChEBI" id="CHEBI:18420"/>
        <label>2</label>
    </ligand>
</feature>
<dbReference type="GO" id="GO:0000287">
    <property type="term" value="F:magnesium ion binding"/>
    <property type="evidence" value="ECO:0007669"/>
    <property type="project" value="UniProtKB-UniRule"/>
</dbReference>
<dbReference type="GO" id="GO:0003677">
    <property type="term" value="F:DNA binding"/>
    <property type="evidence" value="ECO:0007669"/>
    <property type="project" value="UniProtKB-KW"/>
</dbReference>
<evidence type="ECO:0000256" key="1">
    <source>
        <dbReference type="ARBA" id="ARBA00009518"/>
    </source>
</evidence>
<dbReference type="KEGG" id="ntg:NSCAC_1680"/>
<dbReference type="EMBL" id="LR778175">
    <property type="protein sequence ID" value="CAB1277461.1"/>
    <property type="molecule type" value="Genomic_DNA"/>
</dbReference>
<dbReference type="NCBIfam" id="TIGR00228">
    <property type="entry name" value="ruvC"/>
    <property type="match status" value="1"/>
</dbReference>
<comment type="subcellular location">
    <subcellularLocation>
        <location evidence="13">Cytoplasm</location>
    </subcellularLocation>
</comment>
<proteinExistence type="inferred from homology"/>
<dbReference type="EC" id="3.1.21.10" evidence="13 14"/>
<keyword evidence="11 13" id="KW-0234">DNA repair</keyword>
<dbReference type="FunFam" id="3.30.420.10:FF:000002">
    <property type="entry name" value="Crossover junction endodeoxyribonuclease RuvC"/>
    <property type="match status" value="1"/>
</dbReference>
<dbReference type="Gene3D" id="3.30.420.10">
    <property type="entry name" value="Ribonuclease H-like superfamily/Ribonuclease H"/>
    <property type="match status" value="1"/>
</dbReference>
<comment type="function">
    <text evidence="13">The RuvA-RuvB-RuvC complex processes Holliday junction (HJ) DNA during genetic recombination and DNA repair. Endonuclease that resolves HJ intermediates. Cleaves cruciform DNA by making single-stranded nicks across the HJ at symmetrical positions within the homologous arms, yielding a 5'-phosphate and a 3'-hydroxyl group; requires a central core of homology in the junction. The consensus cleavage sequence is 5'-(A/T)TT(C/G)-3'. Cleavage occurs on the 3'-side of the TT dinucleotide at the point of strand exchange. HJ branch migration catalyzed by RuvA-RuvB allows RuvC to scan DNA until it finds its consensus sequence, where it cleaves and resolves the cruciform DNA.</text>
</comment>
<keyword evidence="4 13" id="KW-0479">Metal-binding</keyword>
<feature type="active site" evidence="13">
    <location>
        <position position="140"/>
    </location>
</feature>
<keyword evidence="2 13" id="KW-0963">Cytoplasm</keyword>
<comment type="cofactor">
    <cofactor evidence="13">
        <name>Mg(2+)</name>
        <dbReference type="ChEBI" id="CHEBI:18420"/>
    </cofactor>
    <text evidence="13">Binds 2 Mg(2+) ion per subunit.</text>
</comment>
<evidence type="ECO:0000313" key="15">
    <source>
        <dbReference type="EMBL" id="CAB1277461.1"/>
    </source>
</evidence>
<evidence type="ECO:0000256" key="11">
    <source>
        <dbReference type="ARBA" id="ARBA00023204"/>
    </source>
</evidence>
<evidence type="ECO:0000256" key="4">
    <source>
        <dbReference type="ARBA" id="ARBA00022723"/>
    </source>
</evidence>
<keyword evidence="9 13" id="KW-0238">DNA-binding</keyword>
<dbReference type="RefSeq" id="WP_197744330.1">
    <property type="nucleotide sequence ID" value="NZ_LR778175.1"/>
</dbReference>
<dbReference type="GO" id="GO:0006310">
    <property type="term" value="P:DNA recombination"/>
    <property type="evidence" value="ECO:0007669"/>
    <property type="project" value="UniProtKB-UniRule"/>
</dbReference>
<dbReference type="PANTHER" id="PTHR30194:SF3">
    <property type="entry name" value="CROSSOVER JUNCTION ENDODEOXYRIBONUCLEASE RUVC"/>
    <property type="match status" value="1"/>
</dbReference>
<feature type="active site" evidence="13">
    <location>
        <position position="8"/>
    </location>
</feature>
<keyword evidence="5 13" id="KW-0255">Endonuclease</keyword>
<dbReference type="PRINTS" id="PR00696">
    <property type="entry name" value="RSOLVASERUVC"/>
</dbReference>
<feature type="binding site" evidence="13">
    <location>
        <position position="140"/>
    </location>
    <ligand>
        <name>Mg(2+)</name>
        <dbReference type="ChEBI" id="CHEBI:18420"/>
        <label>1</label>
    </ligand>
</feature>
<keyword evidence="7 13" id="KW-0378">Hydrolase</keyword>
<feature type="binding site" evidence="13">
    <location>
        <position position="8"/>
    </location>
    <ligand>
        <name>Mg(2+)</name>
        <dbReference type="ChEBI" id="CHEBI:18420"/>
        <label>1</label>
    </ligand>
</feature>
<dbReference type="GO" id="GO:0005737">
    <property type="term" value="C:cytoplasm"/>
    <property type="evidence" value="ECO:0007669"/>
    <property type="project" value="UniProtKB-SubCell"/>
</dbReference>
<evidence type="ECO:0000256" key="13">
    <source>
        <dbReference type="HAMAP-Rule" id="MF_00034"/>
    </source>
</evidence>
<dbReference type="CDD" id="cd16962">
    <property type="entry name" value="RuvC"/>
    <property type="match status" value="1"/>
</dbReference>
<keyword evidence="3 13" id="KW-0540">Nuclease</keyword>
<keyword evidence="6 13" id="KW-0227">DNA damage</keyword>
<dbReference type="InterPro" id="IPR036397">
    <property type="entry name" value="RNaseH_sf"/>
</dbReference>
<dbReference type="PROSITE" id="PS01321">
    <property type="entry name" value="RUVC"/>
    <property type="match status" value="1"/>
</dbReference>
<dbReference type="AlphaFoldDB" id="A0A7G1QBU7"/>
<dbReference type="SUPFAM" id="SSF53098">
    <property type="entry name" value="Ribonuclease H-like"/>
    <property type="match status" value="1"/>
</dbReference>
<comment type="similarity">
    <text evidence="1 13">Belongs to the RuvC family.</text>
</comment>
<evidence type="ECO:0000256" key="8">
    <source>
        <dbReference type="ARBA" id="ARBA00022842"/>
    </source>
</evidence>
<dbReference type="GO" id="GO:0008821">
    <property type="term" value="F:crossover junction DNA endonuclease activity"/>
    <property type="evidence" value="ECO:0007669"/>
    <property type="project" value="UniProtKB-UniRule"/>
</dbReference>
<dbReference type="Proteomes" id="UP000516072">
    <property type="component" value="Chromosome"/>
</dbReference>
<reference evidence="15 16" key="1">
    <citation type="submission" date="2020-03" db="EMBL/GenBank/DDBJ databases">
        <authorList>
            <person name="Picone N."/>
        </authorList>
    </citation>
    <scope>NUCLEOTIDE SEQUENCE [LARGE SCALE GENOMIC DNA]</scope>
    <source>
        <strain evidence="15">NSCAC1</strain>
    </source>
</reference>
<evidence type="ECO:0000256" key="2">
    <source>
        <dbReference type="ARBA" id="ARBA00022490"/>
    </source>
</evidence>
<dbReference type="GO" id="GO:0006281">
    <property type="term" value="P:DNA repair"/>
    <property type="evidence" value="ECO:0007669"/>
    <property type="project" value="UniProtKB-UniRule"/>
</dbReference>
<dbReference type="InterPro" id="IPR020563">
    <property type="entry name" value="X-over_junc_endoDNase_Mg_BS"/>
</dbReference>
<evidence type="ECO:0000256" key="6">
    <source>
        <dbReference type="ARBA" id="ARBA00022763"/>
    </source>
</evidence>
<gene>
    <name evidence="13 15" type="primary">ruvC</name>
    <name evidence="15" type="ORF">NSCAC_1680</name>
</gene>
<evidence type="ECO:0000256" key="3">
    <source>
        <dbReference type="ARBA" id="ARBA00022722"/>
    </source>
</evidence>
<accession>A0A7G1QBU7</accession>
<name>A0A7G1QBU7_9GAMM</name>
<sequence>MTRILGIDPGSRITGYGLIEAEGNEVHYIKVGNIKTSTNSSFTDRLGIIFREISLIIEEYCPHEVAIEQVFMHRNPDSAIKLGQARGAAICAATNKLLPIFEYSPTQIKQAVVGHGHATKSQVQYMIRLLLKLTLTPTADEADALACAFCHSHTAFTFSEIAYSQKIIKRERGRGRYYR</sequence>
<dbReference type="Pfam" id="PF02075">
    <property type="entry name" value="RuvC"/>
    <property type="match status" value="1"/>
</dbReference>
<evidence type="ECO:0000256" key="5">
    <source>
        <dbReference type="ARBA" id="ARBA00022759"/>
    </source>
</evidence>
<comment type="catalytic activity">
    <reaction evidence="12 13">
        <text>Endonucleolytic cleavage at a junction such as a reciprocal single-stranded crossover between two homologous DNA duplexes (Holliday junction).</text>
        <dbReference type="EC" id="3.1.21.10"/>
    </reaction>
</comment>
<dbReference type="PANTHER" id="PTHR30194">
    <property type="entry name" value="CROSSOVER JUNCTION ENDODEOXYRIBONUCLEASE RUVC"/>
    <property type="match status" value="1"/>
</dbReference>
<dbReference type="HAMAP" id="MF_00034">
    <property type="entry name" value="RuvC"/>
    <property type="match status" value="1"/>
</dbReference>
<dbReference type="InterPro" id="IPR012337">
    <property type="entry name" value="RNaseH-like_sf"/>
</dbReference>
<evidence type="ECO:0000313" key="16">
    <source>
        <dbReference type="Proteomes" id="UP000516072"/>
    </source>
</evidence>
<protein>
    <recommendedName>
        <fullName evidence="13 14">Crossover junction endodeoxyribonuclease RuvC</fullName>
        <ecNumber evidence="13 14">3.1.21.10</ecNumber>
    </recommendedName>
    <alternativeName>
        <fullName evidence="13">Holliday junction nuclease RuvC</fullName>
    </alternativeName>
    <alternativeName>
        <fullName evidence="13">Holliday junction resolvase RuvC</fullName>
    </alternativeName>
</protein>
<evidence type="ECO:0000256" key="12">
    <source>
        <dbReference type="ARBA" id="ARBA00029354"/>
    </source>
</evidence>
<keyword evidence="10 13" id="KW-0233">DNA recombination</keyword>
<evidence type="ECO:0000256" key="14">
    <source>
        <dbReference type="NCBIfam" id="TIGR00228"/>
    </source>
</evidence>
<evidence type="ECO:0000256" key="7">
    <source>
        <dbReference type="ARBA" id="ARBA00022801"/>
    </source>
</evidence>
<dbReference type="GO" id="GO:0048476">
    <property type="term" value="C:Holliday junction resolvase complex"/>
    <property type="evidence" value="ECO:0007669"/>
    <property type="project" value="UniProtKB-UniRule"/>
</dbReference>
<dbReference type="InterPro" id="IPR002176">
    <property type="entry name" value="X-over_junc_endoDNase_RuvC"/>
</dbReference>
<organism evidence="15 16">
    <name type="scientific">Candidatus Nitrosacidococcus tergens</name>
    <dbReference type="NCBI Taxonomy" id="553981"/>
    <lineage>
        <taxon>Bacteria</taxon>
        <taxon>Pseudomonadati</taxon>
        <taxon>Pseudomonadota</taxon>
        <taxon>Gammaproteobacteria</taxon>
        <taxon>Chromatiales</taxon>
        <taxon>Chromatiaceae</taxon>
        <taxon>Candidatus Nitrosacidococcus</taxon>
    </lineage>
</organism>
<dbReference type="NCBIfam" id="NF000711">
    <property type="entry name" value="PRK00039.2-1"/>
    <property type="match status" value="1"/>
</dbReference>
<evidence type="ECO:0000256" key="10">
    <source>
        <dbReference type="ARBA" id="ARBA00023172"/>
    </source>
</evidence>
<keyword evidence="16" id="KW-1185">Reference proteome</keyword>
<feature type="active site" evidence="13">
    <location>
        <position position="68"/>
    </location>
</feature>